<name>A0A7C8YW56_OPUST</name>
<organism evidence="2">
    <name type="scientific">Opuntia streptacantha</name>
    <name type="common">Prickly pear cactus</name>
    <name type="synonym">Opuntia cardona</name>
    <dbReference type="NCBI Taxonomy" id="393608"/>
    <lineage>
        <taxon>Eukaryota</taxon>
        <taxon>Viridiplantae</taxon>
        <taxon>Streptophyta</taxon>
        <taxon>Embryophyta</taxon>
        <taxon>Tracheophyta</taxon>
        <taxon>Spermatophyta</taxon>
        <taxon>Magnoliopsida</taxon>
        <taxon>eudicotyledons</taxon>
        <taxon>Gunneridae</taxon>
        <taxon>Pentapetalae</taxon>
        <taxon>Caryophyllales</taxon>
        <taxon>Cactineae</taxon>
        <taxon>Cactaceae</taxon>
        <taxon>Opuntioideae</taxon>
        <taxon>Opuntia</taxon>
    </lineage>
</organism>
<sequence length="111" mass="11407">MPELPIQRLTCTRAVVHRTANGATPEFMPASLRPAASSVRAKSKALTGTTSGEPLGQEPVRRMSLRCRYVASEVAQQRTSDAAGCRVLALGSRCGGGEPVRRGGGGGTGGG</sequence>
<feature type="region of interest" description="Disordered" evidence="1">
    <location>
        <begin position="37"/>
        <end position="59"/>
    </location>
</feature>
<dbReference type="AlphaFoldDB" id="A0A7C8YW56"/>
<evidence type="ECO:0000256" key="1">
    <source>
        <dbReference type="SAM" id="MobiDB-lite"/>
    </source>
</evidence>
<accession>A0A7C8YW56</accession>
<protein>
    <submittedName>
        <fullName evidence="2">Uncharacterized protein</fullName>
    </submittedName>
</protein>
<reference evidence="2" key="2">
    <citation type="submission" date="2020-07" db="EMBL/GenBank/DDBJ databases">
        <authorList>
            <person name="Vera ALvarez R."/>
            <person name="Arias-Moreno D.M."/>
            <person name="Jimenez-Jacinto V."/>
            <person name="Jimenez-Bremont J.F."/>
            <person name="Swaminathan K."/>
            <person name="Moose S.P."/>
            <person name="Guerrero-Gonzalez M.L."/>
            <person name="Marino-Ramirez L."/>
            <person name="Landsman D."/>
            <person name="Rodriguez-Kessler M."/>
            <person name="Delgado-Sanchez P."/>
        </authorList>
    </citation>
    <scope>NUCLEOTIDE SEQUENCE</scope>
    <source>
        <tissue evidence="2">Cladode</tissue>
    </source>
</reference>
<dbReference type="EMBL" id="GISG01064977">
    <property type="protein sequence ID" value="MBA4628174.1"/>
    <property type="molecule type" value="Transcribed_RNA"/>
</dbReference>
<reference evidence="2" key="1">
    <citation type="journal article" date="2013" name="J. Plant Res.">
        <title>Effect of fungi and light on seed germination of three Opuntia species from semiarid lands of central Mexico.</title>
        <authorList>
            <person name="Delgado-Sanchez P."/>
            <person name="Jimenez-Bremont J.F."/>
            <person name="Guerrero-Gonzalez Mde L."/>
            <person name="Flores J."/>
        </authorList>
    </citation>
    <scope>NUCLEOTIDE SEQUENCE</scope>
    <source>
        <tissue evidence="2">Cladode</tissue>
    </source>
</reference>
<proteinExistence type="predicted"/>
<evidence type="ECO:0000313" key="2">
    <source>
        <dbReference type="EMBL" id="MBA4628174.1"/>
    </source>
</evidence>